<reference evidence="2" key="1">
    <citation type="submission" date="2021-02" db="EMBL/GenBank/DDBJ databases">
        <authorList>
            <person name="Nowell W R."/>
        </authorList>
    </citation>
    <scope>NUCLEOTIDE SEQUENCE</scope>
</reference>
<dbReference type="EMBL" id="CAJNOT010000239">
    <property type="protein sequence ID" value="CAF0907846.1"/>
    <property type="molecule type" value="Genomic_DNA"/>
</dbReference>
<evidence type="ECO:0000313" key="1">
    <source>
        <dbReference type="EMBL" id="CAF0907846.1"/>
    </source>
</evidence>
<comment type="caution">
    <text evidence="2">The sequence shown here is derived from an EMBL/GenBank/DDBJ whole genome shotgun (WGS) entry which is preliminary data.</text>
</comment>
<dbReference type="Proteomes" id="UP000663864">
    <property type="component" value="Unassembled WGS sequence"/>
</dbReference>
<keyword evidence="5" id="KW-1185">Reference proteome</keyword>
<accession>A0A814CRN8</accession>
<name>A0A814CRN8_9BILA</name>
<evidence type="ECO:0000313" key="3">
    <source>
        <dbReference type="EMBL" id="CAF1039131.1"/>
    </source>
</evidence>
<sequence length="96" mass="11179">MKILTVILAIVTISTLISIIDAVGSKQFLTNLFPGWHFKSFLEPKRQESLFNKYIKLRKVFSTSENNLLKQKENDEDNYARTYIRRKVIGIADNPF</sequence>
<dbReference type="Proteomes" id="UP000663854">
    <property type="component" value="Unassembled WGS sequence"/>
</dbReference>
<proteinExistence type="predicted"/>
<evidence type="ECO:0000313" key="4">
    <source>
        <dbReference type="Proteomes" id="UP000663854"/>
    </source>
</evidence>
<evidence type="ECO:0000313" key="2">
    <source>
        <dbReference type="EMBL" id="CAF0943804.1"/>
    </source>
</evidence>
<gene>
    <name evidence="3" type="ORF">JXQ802_LOCUS16055</name>
    <name evidence="2" type="ORF">PYM288_LOCUS11739</name>
    <name evidence="1" type="ORF">ZHD862_LOCUS7731</name>
</gene>
<protein>
    <submittedName>
        <fullName evidence="2">Uncharacterized protein</fullName>
    </submittedName>
</protein>
<dbReference type="Proteomes" id="UP000663870">
    <property type="component" value="Unassembled WGS sequence"/>
</dbReference>
<evidence type="ECO:0000313" key="5">
    <source>
        <dbReference type="Proteomes" id="UP000663870"/>
    </source>
</evidence>
<dbReference type="EMBL" id="CAJNOH010000204">
    <property type="protein sequence ID" value="CAF0943804.1"/>
    <property type="molecule type" value="Genomic_DNA"/>
</dbReference>
<dbReference type="EMBL" id="CAJNOL010000382">
    <property type="protein sequence ID" value="CAF1039131.1"/>
    <property type="molecule type" value="Genomic_DNA"/>
</dbReference>
<dbReference type="AlphaFoldDB" id="A0A814CRN8"/>
<organism evidence="2 4">
    <name type="scientific">Rotaria sordida</name>
    <dbReference type="NCBI Taxonomy" id="392033"/>
    <lineage>
        <taxon>Eukaryota</taxon>
        <taxon>Metazoa</taxon>
        <taxon>Spiralia</taxon>
        <taxon>Gnathifera</taxon>
        <taxon>Rotifera</taxon>
        <taxon>Eurotatoria</taxon>
        <taxon>Bdelloidea</taxon>
        <taxon>Philodinida</taxon>
        <taxon>Philodinidae</taxon>
        <taxon>Rotaria</taxon>
    </lineage>
</organism>